<gene>
    <name evidence="1" type="ORF">P171DRAFT_520941</name>
</gene>
<name>A0A9P4PKH1_9PLEO</name>
<evidence type="ECO:0000313" key="2">
    <source>
        <dbReference type="Proteomes" id="UP000799764"/>
    </source>
</evidence>
<evidence type="ECO:0000313" key="1">
    <source>
        <dbReference type="EMBL" id="KAF2444843.1"/>
    </source>
</evidence>
<organism evidence="1 2">
    <name type="scientific">Karstenula rhodostoma CBS 690.94</name>
    <dbReference type="NCBI Taxonomy" id="1392251"/>
    <lineage>
        <taxon>Eukaryota</taxon>
        <taxon>Fungi</taxon>
        <taxon>Dikarya</taxon>
        <taxon>Ascomycota</taxon>
        <taxon>Pezizomycotina</taxon>
        <taxon>Dothideomycetes</taxon>
        <taxon>Pleosporomycetidae</taxon>
        <taxon>Pleosporales</taxon>
        <taxon>Massarineae</taxon>
        <taxon>Didymosphaeriaceae</taxon>
        <taxon>Karstenula</taxon>
    </lineage>
</organism>
<dbReference type="Proteomes" id="UP000799764">
    <property type="component" value="Unassembled WGS sequence"/>
</dbReference>
<sequence length="395" mass="44525">MDDFASFRLASYVPSIPSHTSHLSPAPQTFHLLARHRNLIPAWLWKKTAYPSVYNLYLVPAITVLRLTSTTQSIGITMFRFSVFLGMFLLLLQTQNACAANIVIWKNHCDYDLYFWTVGPNTPERDDAFTRVPAHGENVHPMRWHEHGGFSLKYRDLPYYTRGPAGILQAEYNMDRVAGKLFYDSSIIDCGRDLGPQNPFYCPFAHGGVNMYIVGNRGESYLCKDSSCQLGGHCDNATYLVQGGWKNEPSLSCPLGVDLVFETCTERSAEKTWVEGQVGPAPVPAPWQPPPAPVYPPLPPPASPWTPQDRPMRTALFPTVTTRPTQPSPPKTYPVPQGHPEEAVCFDADCRCYGFWGIGQPGRADCTGFEGVVECYFFQMCETWQQTERRRWGRQ</sequence>
<accession>A0A9P4PKH1</accession>
<dbReference type="OrthoDB" id="1193027at2759"/>
<protein>
    <submittedName>
        <fullName evidence="1">Uncharacterized protein</fullName>
    </submittedName>
</protein>
<keyword evidence="2" id="KW-1185">Reference proteome</keyword>
<comment type="caution">
    <text evidence="1">The sequence shown here is derived from an EMBL/GenBank/DDBJ whole genome shotgun (WGS) entry which is preliminary data.</text>
</comment>
<dbReference type="EMBL" id="MU001500">
    <property type="protein sequence ID" value="KAF2444843.1"/>
    <property type="molecule type" value="Genomic_DNA"/>
</dbReference>
<proteinExistence type="predicted"/>
<reference evidence="1" key="1">
    <citation type="journal article" date="2020" name="Stud. Mycol.">
        <title>101 Dothideomycetes genomes: a test case for predicting lifestyles and emergence of pathogens.</title>
        <authorList>
            <person name="Haridas S."/>
            <person name="Albert R."/>
            <person name="Binder M."/>
            <person name="Bloem J."/>
            <person name="Labutti K."/>
            <person name="Salamov A."/>
            <person name="Andreopoulos B."/>
            <person name="Baker S."/>
            <person name="Barry K."/>
            <person name="Bills G."/>
            <person name="Bluhm B."/>
            <person name="Cannon C."/>
            <person name="Castanera R."/>
            <person name="Culley D."/>
            <person name="Daum C."/>
            <person name="Ezra D."/>
            <person name="Gonzalez J."/>
            <person name="Henrissat B."/>
            <person name="Kuo A."/>
            <person name="Liang C."/>
            <person name="Lipzen A."/>
            <person name="Lutzoni F."/>
            <person name="Magnuson J."/>
            <person name="Mondo S."/>
            <person name="Nolan M."/>
            <person name="Ohm R."/>
            <person name="Pangilinan J."/>
            <person name="Park H.-J."/>
            <person name="Ramirez L."/>
            <person name="Alfaro M."/>
            <person name="Sun H."/>
            <person name="Tritt A."/>
            <person name="Yoshinaga Y."/>
            <person name="Zwiers L.-H."/>
            <person name="Turgeon B."/>
            <person name="Goodwin S."/>
            <person name="Spatafora J."/>
            <person name="Crous P."/>
            <person name="Grigoriev I."/>
        </authorList>
    </citation>
    <scope>NUCLEOTIDE SEQUENCE</scope>
    <source>
        <strain evidence="1">CBS 690.94</strain>
    </source>
</reference>
<dbReference type="AlphaFoldDB" id="A0A9P4PKH1"/>